<accession>A0A427AYU1</accession>
<comment type="caution">
    <text evidence="1">The sequence shown here is derived from an EMBL/GenBank/DDBJ whole genome shotgun (WGS) entry which is preliminary data.</text>
</comment>
<proteinExistence type="predicted"/>
<gene>
    <name evidence="1" type="ORF">B296_00020797</name>
</gene>
<dbReference type="Proteomes" id="UP000287651">
    <property type="component" value="Unassembled WGS sequence"/>
</dbReference>
<dbReference type="EMBL" id="AMZH03000916">
    <property type="protein sequence ID" value="RRT81413.1"/>
    <property type="molecule type" value="Genomic_DNA"/>
</dbReference>
<name>A0A427AYU1_ENSVE</name>
<dbReference type="AlphaFoldDB" id="A0A427AYU1"/>
<sequence>MHVEEASSKQLLENLDLLEKKWAEAHLRTLAYKKKPSPISIIVRKLVMNWEGPYRVVDVIREGTCTLTTIEGDCCSERGTYRISKNFMHNLFSELERRKVMISLIKCLCLQKEVGYKIRLHSTRVSKLGGRSS</sequence>
<reference evidence="1 2" key="1">
    <citation type="journal article" date="2014" name="Agronomy (Basel)">
        <title>A Draft Genome Sequence for Ensete ventricosum, the Drought-Tolerant Tree Against Hunger.</title>
        <authorList>
            <person name="Harrison J."/>
            <person name="Moore K.A."/>
            <person name="Paszkiewicz K."/>
            <person name="Jones T."/>
            <person name="Grant M."/>
            <person name="Ambacheew D."/>
            <person name="Muzemil S."/>
            <person name="Studholme D.J."/>
        </authorList>
    </citation>
    <scope>NUCLEOTIDE SEQUENCE [LARGE SCALE GENOMIC DNA]</scope>
</reference>
<evidence type="ECO:0000313" key="2">
    <source>
        <dbReference type="Proteomes" id="UP000287651"/>
    </source>
</evidence>
<organism evidence="1 2">
    <name type="scientific">Ensete ventricosum</name>
    <name type="common">Abyssinian banana</name>
    <name type="synonym">Musa ensete</name>
    <dbReference type="NCBI Taxonomy" id="4639"/>
    <lineage>
        <taxon>Eukaryota</taxon>
        <taxon>Viridiplantae</taxon>
        <taxon>Streptophyta</taxon>
        <taxon>Embryophyta</taxon>
        <taxon>Tracheophyta</taxon>
        <taxon>Spermatophyta</taxon>
        <taxon>Magnoliopsida</taxon>
        <taxon>Liliopsida</taxon>
        <taxon>Zingiberales</taxon>
        <taxon>Musaceae</taxon>
        <taxon>Ensete</taxon>
    </lineage>
</organism>
<evidence type="ECO:0000313" key="1">
    <source>
        <dbReference type="EMBL" id="RRT81413.1"/>
    </source>
</evidence>
<protein>
    <submittedName>
        <fullName evidence="1">Uncharacterized protein</fullName>
    </submittedName>
</protein>